<dbReference type="AlphaFoldDB" id="A0A947DGW4"/>
<dbReference type="RefSeq" id="WP_215609897.1">
    <property type="nucleotide sequence ID" value="NZ_JADOES010000033.1"/>
</dbReference>
<reference evidence="1" key="1">
    <citation type="submission" date="2020-11" db="EMBL/GenBank/DDBJ databases">
        <authorList>
            <person name="Konstantinou D."/>
            <person name="Gkelis S."/>
            <person name="Popin R."/>
            <person name="Fewer D."/>
            <person name="Sivonen K."/>
        </authorList>
    </citation>
    <scope>NUCLEOTIDE SEQUENCE</scope>
    <source>
        <strain evidence="1">TAU-MAC 1115</strain>
    </source>
</reference>
<keyword evidence="2" id="KW-1185">Reference proteome</keyword>
<comment type="caution">
    <text evidence="1">The sequence shown here is derived from an EMBL/GenBank/DDBJ whole genome shotgun (WGS) entry which is preliminary data.</text>
</comment>
<name>A0A947DGW4_9CYAN</name>
<evidence type="ECO:0000313" key="1">
    <source>
        <dbReference type="EMBL" id="MBT9316832.1"/>
    </source>
</evidence>
<dbReference type="Pfam" id="PF10387">
    <property type="entry name" value="DUF2442"/>
    <property type="match status" value="1"/>
</dbReference>
<reference evidence="1" key="2">
    <citation type="journal article" date="2021" name="Mar. Drugs">
        <title>Genome Reduction and Secondary Metabolism of the Marine Sponge-Associated Cyanobacterium Leptothoe.</title>
        <authorList>
            <person name="Konstantinou D."/>
            <person name="Popin R.V."/>
            <person name="Fewer D.P."/>
            <person name="Sivonen K."/>
            <person name="Gkelis S."/>
        </authorList>
    </citation>
    <scope>NUCLEOTIDE SEQUENCE</scope>
    <source>
        <strain evidence="1">TAU-MAC 1115</strain>
    </source>
</reference>
<gene>
    <name evidence="1" type="ORF">IXB50_15495</name>
</gene>
<protein>
    <submittedName>
        <fullName evidence="1">DUF2442 domain-containing protein</fullName>
    </submittedName>
</protein>
<dbReference type="Proteomes" id="UP000717364">
    <property type="component" value="Unassembled WGS sequence"/>
</dbReference>
<organism evidence="1 2">
    <name type="scientific">Leptothoe spongobia TAU-MAC 1115</name>
    <dbReference type="NCBI Taxonomy" id="1967444"/>
    <lineage>
        <taxon>Bacteria</taxon>
        <taxon>Bacillati</taxon>
        <taxon>Cyanobacteriota</taxon>
        <taxon>Cyanophyceae</taxon>
        <taxon>Nodosilineales</taxon>
        <taxon>Cymatolegaceae</taxon>
        <taxon>Leptothoe</taxon>
        <taxon>Leptothoe spongobia</taxon>
    </lineage>
</organism>
<dbReference type="EMBL" id="JADOES010000033">
    <property type="protein sequence ID" value="MBT9316832.1"/>
    <property type="molecule type" value="Genomic_DNA"/>
</dbReference>
<accession>A0A947DGW4</accession>
<sequence>MKSMDSIINNTEIQAAEAAGQESLEHEHRAVSAIYDSDKRKLHIISSLDAELILSVDKLQGLAGSSDDDLSDIELSPFGSNLHWPRLDADLGVHSLFCGVYGSKDWMKRLIANCCQAN</sequence>
<dbReference type="Gene3D" id="3.30.2020.40">
    <property type="entry name" value="Uncharacterised protein PF10387, DUF2442"/>
    <property type="match status" value="1"/>
</dbReference>
<proteinExistence type="predicted"/>
<dbReference type="InterPro" id="IPR018841">
    <property type="entry name" value="DUF2442"/>
</dbReference>
<evidence type="ECO:0000313" key="2">
    <source>
        <dbReference type="Proteomes" id="UP000717364"/>
    </source>
</evidence>